<dbReference type="STRING" id="458817.Shal_3963"/>
<evidence type="ECO:0008006" key="3">
    <source>
        <dbReference type="Google" id="ProtNLM"/>
    </source>
</evidence>
<dbReference type="Proteomes" id="UP000001317">
    <property type="component" value="Chromosome"/>
</dbReference>
<name>B0TJT5_SHEHH</name>
<dbReference type="RefSeq" id="WP_012279020.1">
    <property type="nucleotide sequence ID" value="NC_010334.1"/>
</dbReference>
<dbReference type="HOGENOM" id="CLU_1905325_0_0_6"/>
<dbReference type="KEGG" id="shl:Shal_3963"/>
<dbReference type="EMBL" id="CP000931">
    <property type="protein sequence ID" value="ABZ78503.1"/>
    <property type="molecule type" value="Genomic_DNA"/>
</dbReference>
<evidence type="ECO:0000313" key="1">
    <source>
        <dbReference type="EMBL" id="ABZ78503.1"/>
    </source>
</evidence>
<organism evidence="1 2">
    <name type="scientific">Shewanella halifaxensis (strain HAW-EB4)</name>
    <dbReference type="NCBI Taxonomy" id="458817"/>
    <lineage>
        <taxon>Bacteria</taxon>
        <taxon>Pseudomonadati</taxon>
        <taxon>Pseudomonadota</taxon>
        <taxon>Gammaproteobacteria</taxon>
        <taxon>Alteromonadales</taxon>
        <taxon>Shewanellaceae</taxon>
        <taxon>Shewanella</taxon>
    </lineage>
</organism>
<evidence type="ECO:0000313" key="2">
    <source>
        <dbReference type="Proteomes" id="UP000001317"/>
    </source>
</evidence>
<dbReference type="eggNOG" id="ENOG5031JUA">
    <property type="taxonomic scope" value="Bacteria"/>
</dbReference>
<sequence>MYRQLKLAYTFFIVLFMLMSMGCANQGGTNSTKSPLQISGTEMAYFWVTKDTLISWQQILPLPTAEPAQDKATYKVSFVISNSGTMQQVSMVNTSDGTKIPVDELTGISEYRFYPTAQNISRQAVMINTIVTL</sequence>
<accession>B0TJT5</accession>
<dbReference type="AlphaFoldDB" id="B0TJT5"/>
<proteinExistence type="predicted"/>
<dbReference type="PROSITE" id="PS51257">
    <property type="entry name" value="PROKAR_LIPOPROTEIN"/>
    <property type="match status" value="1"/>
</dbReference>
<gene>
    <name evidence="1" type="ordered locus">Shal_3963</name>
</gene>
<reference evidence="1" key="1">
    <citation type="submission" date="2008-01" db="EMBL/GenBank/DDBJ databases">
        <title>Complete sequence of Shewanella halifaxensis HAW-EB4.</title>
        <authorList>
            <consortium name="US DOE Joint Genome Institute"/>
            <person name="Copeland A."/>
            <person name="Lucas S."/>
            <person name="Lapidus A."/>
            <person name="Glavina del Rio T."/>
            <person name="Dalin E."/>
            <person name="Tice H."/>
            <person name="Bruce D."/>
            <person name="Goodwin L."/>
            <person name="Pitluck S."/>
            <person name="Sims D."/>
            <person name="Brettin T."/>
            <person name="Detter J.C."/>
            <person name="Han C."/>
            <person name="Kuske C.R."/>
            <person name="Schmutz J."/>
            <person name="Larimer F."/>
            <person name="Land M."/>
            <person name="Hauser L."/>
            <person name="Kyrpides N."/>
            <person name="Kim E."/>
            <person name="Zhao J.-S."/>
            <person name="Richardson P."/>
        </authorList>
    </citation>
    <scope>NUCLEOTIDE SEQUENCE [LARGE SCALE GENOMIC DNA]</scope>
    <source>
        <strain evidence="1">HAW-EB4</strain>
    </source>
</reference>
<dbReference type="OrthoDB" id="6264765at2"/>
<keyword evidence="2" id="KW-1185">Reference proteome</keyword>
<protein>
    <recommendedName>
        <fullName evidence="3">Lipoprotein</fullName>
    </recommendedName>
</protein>